<dbReference type="Pfam" id="PF13602">
    <property type="entry name" value="ADH_zinc_N_2"/>
    <property type="match status" value="1"/>
</dbReference>
<dbReference type="Gene3D" id="3.90.180.10">
    <property type="entry name" value="Medium-chain alcohol dehydrogenases, catalytic domain"/>
    <property type="match status" value="1"/>
</dbReference>
<dbReference type="PATRIC" id="fig|1299334.3.peg.7941"/>
<proteinExistence type="predicted"/>
<accession>X7ZJF6</accession>
<sequence length="43" mass="4526">MWPMIADGRVRPVVGAAMPIQKAADAHQLLSSGRVAGKIVLTL</sequence>
<protein>
    <submittedName>
        <fullName evidence="1">Zinc-binding dehydrogenase family protein</fullName>
    </submittedName>
</protein>
<organism evidence="1">
    <name type="scientific">Mycobacterium xenopi 4042</name>
    <dbReference type="NCBI Taxonomy" id="1299334"/>
    <lineage>
        <taxon>Bacteria</taxon>
        <taxon>Bacillati</taxon>
        <taxon>Actinomycetota</taxon>
        <taxon>Actinomycetes</taxon>
        <taxon>Mycobacteriales</taxon>
        <taxon>Mycobacteriaceae</taxon>
        <taxon>Mycobacterium</taxon>
    </lineage>
</organism>
<evidence type="ECO:0000313" key="1">
    <source>
        <dbReference type="EMBL" id="EUA19176.1"/>
    </source>
</evidence>
<dbReference type="EMBL" id="JAOB01000073">
    <property type="protein sequence ID" value="EUA19176.1"/>
    <property type="molecule type" value="Genomic_DNA"/>
</dbReference>
<comment type="caution">
    <text evidence="1">The sequence shown here is derived from an EMBL/GenBank/DDBJ whole genome shotgun (WGS) entry which is preliminary data.</text>
</comment>
<name>X7ZJF6_MYCXE</name>
<reference evidence="1" key="1">
    <citation type="submission" date="2014-01" db="EMBL/GenBank/DDBJ databases">
        <authorList>
            <person name="Brown-Elliot B."/>
            <person name="Wallace R."/>
            <person name="Lenaerts A."/>
            <person name="Ordway D."/>
            <person name="DeGroote M.A."/>
            <person name="Parker T."/>
            <person name="Sizemore C."/>
            <person name="Tallon L.J."/>
            <person name="Sadzewicz L.K."/>
            <person name="Sengamalay N."/>
            <person name="Fraser C.M."/>
            <person name="Hine E."/>
            <person name="Shefchek K.A."/>
            <person name="Das S.P."/>
            <person name="Tettelin H."/>
        </authorList>
    </citation>
    <scope>NUCLEOTIDE SEQUENCE [LARGE SCALE GENOMIC DNA]</scope>
    <source>
        <strain evidence="1">4042</strain>
    </source>
</reference>
<gene>
    <name evidence="1" type="ORF">I553_10331</name>
</gene>
<dbReference type="AlphaFoldDB" id="X7ZJF6"/>